<feature type="transmembrane region" description="Helical" evidence="1">
    <location>
        <begin position="145"/>
        <end position="163"/>
    </location>
</feature>
<dbReference type="EMBL" id="CADCUC010000177">
    <property type="protein sequence ID" value="CAA9319127.1"/>
    <property type="molecule type" value="Genomic_DNA"/>
</dbReference>
<reference evidence="3" key="1">
    <citation type="submission" date="2020-02" db="EMBL/GenBank/DDBJ databases">
        <authorList>
            <person name="Meier V. D."/>
        </authorList>
    </citation>
    <scope>NUCLEOTIDE SEQUENCE</scope>
    <source>
        <strain evidence="3">AVDCRST_MAG90</strain>
    </source>
</reference>
<dbReference type="InterPro" id="IPR007301">
    <property type="entry name" value="DoxD"/>
</dbReference>
<gene>
    <name evidence="3" type="ORF">AVDCRST_MAG90-931</name>
</gene>
<feature type="transmembrane region" description="Helical" evidence="1">
    <location>
        <begin position="118"/>
        <end position="138"/>
    </location>
</feature>
<proteinExistence type="predicted"/>
<keyword evidence="1" id="KW-1133">Transmembrane helix</keyword>
<dbReference type="Pfam" id="PF04173">
    <property type="entry name" value="DoxD"/>
    <property type="match status" value="1"/>
</dbReference>
<evidence type="ECO:0000313" key="3">
    <source>
        <dbReference type="EMBL" id="CAA9319127.1"/>
    </source>
</evidence>
<dbReference type="AlphaFoldDB" id="A0A6J4L0I2"/>
<evidence type="ECO:0000256" key="1">
    <source>
        <dbReference type="SAM" id="Phobius"/>
    </source>
</evidence>
<feature type="transmembrane region" description="Helical" evidence="1">
    <location>
        <begin position="28"/>
        <end position="49"/>
    </location>
</feature>
<organism evidence="3">
    <name type="scientific">uncultured Microvirga sp</name>
    <dbReference type="NCBI Taxonomy" id="412392"/>
    <lineage>
        <taxon>Bacteria</taxon>
        <taxon>Pseudomonadati</taxon>
        <taxon>Pseudomonadota</taxon>
        <taxon>Alphaproteobacteria</taxon>
        <taxon>Hyphomicrobiales</taxon>
        <taxon>Methylobacteriaceae</taxon>
        <taxon>Microvirga</taxon>
        <taxon>environmental samples</taxon>
    </lineage>
</organism>
<protein>
    <recommendedName>
        <fullName evidence="2">TQO small subunit DoxD domain-containing protein</fullName>
    </recommendedName>
</protein>
<keyword evidence="1" id="KW-0812">Transmembrane</keyword>
<keyword evidence="1" id="KW-0472">Membrane</keyword>
<evidence type="ECO:0000259" key="2">
    <source>
        <dbReference type="Pfam" id="PF04173"/>
    </source>
</evidence>
<name>A0A6J4L0I2_9HYPH</name>
<accession>A0A6J4L0I2</accession>
<feature type="transmembrane region" description="Helical" evidence="1">
    <location>
        <begin position="175"/>
        <end position="196"/>
    </location>
</feature>
<sequence>MPSNPFVDAWAFLIGNTKDYNNLGVWKYGFVLLFFALIVASVVIAVRNWRENPAQRTGTHLATWVIRVLIGSMWFQGMLWKLPLFSTSNGLYYWMEQMAGRAAFAIHRDLVTNVLLPLFHFVNPLVFLTELALAMCLILGFGVRIASVVAMLFTLNLWLGIYLDRGAEDPDEWPWSYFFLVMVHAFFAIHAAGRSLGLDALLRRRSAGQVAHSGFGRLYGAVS</sequence>
<feature type="domain" description="TQO small subunit DoxD" evidence="2">
    <location>
        <begin position="64"/>
        <end position="207"/>
    </location>
</feature>
<feature type="transmembrane region" description="Helical" evidence="1">
    <location>
        <begin position="61"/>
        <end position="80"/>
    </location>
</feature>